<evidence type="ECO:0008006" key="5">
    <source>
        <dbReference type="Google" id="ProtNLM"/>
    </source>
</evidence>
<proteinExistence type="predicted"/>
<accession>A0A2M6WLC9</accession>
<protein>
    <recommendedName>
        <fullName evidence="5">Lipoprotein</fullName>
    </recommendedName>
</protein>
<dbReference type="Proteomes" id="UP000229335">
    <property type="component" value="Unassembled WGS sequence"/>
</dbReference>
<feature type="signal peptide" evidence="2">
    <location>
        <begin position="1"/>
        <end position="18"/>
    </location>
</feature>
<dbReference type="EMBL" id="PFAS01000060">
    <property type="protein sequence ID" value="PIT93597.1"/>
    <property type="molecule type" value="Genomic_DNA"/>
</dbReference>
<feature type="chain" id="PRO_5014721032" description="Lipoprotein" evidence="2">
    <location>
        <begin position="19"/>
        <end position="214"/>
    </location>
</feature>
<evidence type="ECO:0000313" key="4">
    <source>
        <dbReference type="Proteomes" id="UP000229335"/>
    </source>
</evidence>
<sequence>MKSLKFIILVFSFAAVSAAVSGCSLKFWQRPEVAPVTKNEPAVQNENNNNQLQGQVATTESAATSTEEQADTSNWKTCQSKKFGIQFKYPNSWGECKDNGDFLLMKTDYRPYDVYLKARIEKNNDSDKKVFKDRRAGLHYTKIEFGEIFDVGGCGGALACTGAILNDDIYMVSWFIENNQLVPKNWDGVWTPDNNIDYGIVWNILKTIKEGSKS</sequence>
<feature type="region of interest" description="Disordered" evidence="1">
    <location>
        <begin position="39"/>
        <end position="71"/>
    </location>
</feature>
<keyword evidence="2" id="KW-0732">Signal</keyword>
<dbReference type="AlphaFoldDB" id="A0A2M6WLC9"/>
<gene>
    <name evidence="3" type="ORF">COU00_03515</name>
</gene>
<comment type="caution">
    <text evidence="3">The sequence shown here is derived from an EMBL/GenBank/DDBJ whole genome shotgun (WGS) entry which is preliminary data.</text>
</comment>
<name>A0A2M6WLC9_9BACT</name>
<organism evidence="3 4">
    <name type="scientific">Candidatus Falkowbacteria bacterium CG10_big_fil_rev_8_21_14_0_10_43_11</name>
    <dbReference type="NCBI Taxonomy" id="1974568"/>
    <lineage>
        <taxon>Bacteria</taxon>
        <taxon>Candidatus Falkowiibacteriota</taxon>
    </lineage>
</organism>
<feature type="compositionally biased region" description="Low complexity" evidence="1">
    <location>
        <begin position="44"/>
        <end position="71"/>
    </location>
</feature>
<evidence type="ECO:0000256" key="1">
    <source>
        <dbReference type="SAM" id="MobiDB-lite"/>
    </source>
</evidence>
<reference evidence="4" key="1">
    <citation type="submission" date="2017-09" db="EMBL/GenBank/DDBJ databases">
        <title>Depth-based differentiation of microbial function through sediment-hosted aquifers and enrichment of novel symbionts in the deep terrestrial subsurface.</title>
        <authorList>
            <person name="Probst A.J."/>
            <person name="Ladd B."/>
            <person name="Jarett J.K."/>
            <person name="Geller-Mcgrath D.E."/>
            <person name="Sieber C.M.K."/>
            <person name="Emerson J.B."/>
            <person name="Anantharaman K."/>
            <person name="Thomas B.C."/>
            <person name="Malmstrom R."/>
            <person name="Stieglmeier M."/>
            <person name="Klingl A."/>
            <person name="Woyke T."/>
            <person name="Ryan C.M."/>
            <person name="Banfield J.F."/>
        </authorList>
    </citation>
    <scope>NUCLEOTIDE SEQUENCE [LARGE SCALE GENOMIC DNA]</scope>
</reference>
<evidence type="ECO:0000313" key="3">
    <source>
        <dbReference type="EMBL" id="PIT93597.1"/>
    </source>
</evidence>
<evidence type="ECO:0000256" key="2">
    <source>
        <dbReference type="SAM" id="SignalP"/>
    </source>
</evidence>
<dbReference type="PROSITE" id="PS51257">
    <property type="entry name" value="PROKAR_LIPOPROTEIN"/>
    <property type="match status" value="1"/>
</dbReference>